<dbReference type="PANTHER" id="PTHR11474:SF126">
    <property type="entry name" value="TYROSINASE-LIKE PROTEIN TYR-1-RELATED"/>
    <property type="match status" value="1"/>
</dbReference>
<organism evidence="4 5">
    <name type="scientific">Armillaria luteobubalina</name>
    <dbReference type="NCBI Taxonomy" id="153913"/>
    <lineage>
        <taxon>Eukaryota</taxon>
        <taxon>Fungi</taxon>
        <taxon>Dikarya</taxon>
        <taxon>Basidiomycota</taxon>
        <taxon>Agaricomycotina</taxon>
        <taxon>Agaricomycetes</taxon>
        <taxon>Agaricomycetidae</taxon>
        <taxon>Agaricales</taxon>
        <taxon>Marasmiineae</taxon>
        <taxon>Physalacriaceae</taxon>
        <taxon>Armillaria</taxon>
    </lineage>
</organism>
<dbReference type="InterPro" id="IPR050316">
    <property type="entry name" value="Tyrosinase/Hemocyanin"/>
</dbReference>
<dbReference type="GO" id="GO:0016491">
    <property type="term" value="F:oxidoreductase activity"/>
    <property type="evidence" value="ECO:0007669"/>
    <property type="project" value="InterPro"/>
</dbReference>
<keyword evidence="2" id="KW-0186">Copper</keyword>
<reference evidence="4" key="1">
    <citation type="submission" date="2023-06" db="EMBL/GenBank/DDBJ databases">
        <authorList>
            <consortium name="Lawrence Berkeley National Laboratory"/>
            <person name="Ahrendt S."/>
            <person name="Sahu N."/>
            <person name="Indic B."/>
            <person name="Wong-Bajracharya J."/>
            <person name="Merenyi Z."/>
            <person name="Ke H.-M."/>
            <person name="Monk M."/>
            <person name="Kocsube S."/>
            <person name="Drula E."/>
            <person name="Lipzen A."/>
            <person name="Balint B."/>
            <person name="Henrissat B."/>
            <person name="Andreopoulos B."/>
            <person name="Martin F.M."/>
            <person name="Harder C.B."/>
            <person name="Rigling D."/>
            <person name="Ford K.L."/>
            <person name="Foster G.D."/>
            <person name="Pangilinan J."/>
            <person name="Papanicolaou A."/>
            <person name="Barry K."/>
            <person name="LaButti K."/>
            <person name="Viragh M."/>
            <person name="Koriabine M."/>
            <person name="Yan M."/>
            <person name="Riley R."/>
            <person name="Champramary S."/>
            <person name="Plett K.L."/>
            <person name="Tsai I.J."/>
            <person name="Slot J."/>
            <person name="Sipos G."/>
            <person name="Plett J."/>
            <person name="Nagy L.G."/>
            <person name="Grigoriev I.V."/>
        </authorList>
    </citation>
    <scope>NUCLEOTIDE SEQUENCE</scope>
    <source>
        <strain evidence="4">HWK02</strain>
    </source>
</reference>
<protein>
    <submittedName>
        <fullName evidence="4">Di-copper centre-containing protein</fullName>
    </submittedName>
</protein>
<gene>
    <name evidence="4" type="ORF">EDD18DRAFT_1332827</name>
</gene>
<dbReference type="GO" id="GO:0046872">
    <property type="term" value="F:metal ion binding"/>
    <property type="evidence" value="ECO:0007669"/>
    <property type="project" value="UniProtKB-KW"/>
</dbReference>
<accession>A0AA39Q2D4</accession>
<dbReference type="SUPFAM" id="SSF48056">
    <property type="entry name" value="Di-copper centre-containing domain"/>
    <property type="match status" value="1"/>
</dbReference>
<dbReference type="Proteomes" id="UP001175228">
    <property type="component" value="Unassembled WGS sequence"/>
</dbReference>
<evidence type="ECO:0000256" key="2">
    <source>
        <dbReference type="ARBA" id="ARBA00023008"/>
    </source>
</evidence>
<evidence type="ECO:0000313" key="5">
    <source>
        <dbReference type="Proteomes" id="UP001175228"/>
    </source>
</evidence>
<proteinExistence type="predicted"/>
<name>A0AA39Q2D4_9AGAR</name>
<dbReference type="InterPro" id="IPR002227">
    <property type="entry name" value="Tyrosinase_Cu-bd"/>
</dbReference>
<dbReference type="Pfam" id="PF00264">
    <property type="entry name" value="Tyrosinase"/>
    <property type="match status" value="1"/>
</dbReference>
<comment type="caution">
    <text evidence="4">The sequence shown here is derived from an EMBL/GenBank/DDBJ whole genome shotgun (WGS) entry which is preliminary data.</text>
</comment>
<evidence type="ECO:0000259" key="3">
    <source>
        <dbReference type="PROSITE" id="PS00498"/>
    </source>
</evidence>
<evidence type="ECO:0000256" key="1">
    <source>
        <dbReference type="ARBA" id="ARBA00022723"/>
    </source>
</evidence>
<keyword evidence="5" id="KW-1185">Reference proteome</keyword>
<dbReference type="PROSITE" id="PS00498">
    <property type="entry name" value="TYROSINASE_2"/>
    <property type="match status" value="1"/>
</dbReference>
<dbReference type="EMBL" id="JAUEPU010000019">
    <property type="protein sequence ID" value="KAK0494860.1"/>
    <property type="molecule type" value="Genomic_DNA"/>
</dbReference>
<evidence type="ECO:0000313" key="4">
    <source>
        <dbReference type="EMBL" id="KAK0494860.1"/>
    </source>
</evidence>
<keyword evidence="1" id="KW-0479">Metal-binding</keyword>
<dbReference type="PRINTS" id="PR00092">
    <property type="entry name" value="TYROSINASE"/>
</dbReference>
<dbReference type="InterPro" id="IPR008922">
    <property type="entry name" value="Di-copper_centre_dom_sf"/>
</dbReference>
<dbReference type="AlphaFoldDB" id="A0AA39Q2D4"/>
<dbReference type="Gene3D" id="1.10.1280.10">
    <property type="entry name" value="Di-copper center containing domain from catechol oxidase"/>
    <property type="match status" value="1"/>
</dbReference>
<feature type="domain" description="Tyrosinase copper-binding" evidence="3">
    <location>
        <begin position="260"/>
        <end position="271"/>
    </location>
</feature>
<sequence length="340" mass="38237">MKLPRPVRSKTSHCFERSRDSRLCRCRASTYKGHAFRMKFSSRRTTCTEPSIRVEWNTLTKDQKAAYFAAELCLFAAPAKTGIPDVVSRYDDFVGVHAQQGDIPDGNDFWHVTGQFLHVHRYYVHTHETILRTECGYTGPLPYWNELADAGKFAASPVLLDFGGNGSEEDDWAVVNGPFANLTRYLGYGTTNTKHLLTRNVNETDSLEAGQTNVDTLFAQDTFSGFRTTMGILSTQSGVHIAGHLGIGGDMADYVTSPNDPMFWMHHGYIDFLWWKWQGDNKTRINDLNNVGYETQKEPSTGYVETSLDTVIHLFDILPDVTVADVLTTQNGLLCYTYAT</sequence>
<dbReference type="PANTHER" id="PTHR11474">
    <property type="entry name" value="TYROSINASE FAMILY MEMBER"/>
    <property type="match status" value="1"/>
</dbReference>